<evidence type="ECO:0000313" key="2">
    <source>
        <dbReference type="Proteomes" id="UP001159428"/>
    </source>
</evidence>
<proteinExistence type="predicted"/>
<keyword evidence="2" id="KW-1185">Reference proteome</keyword>
<reference evidence="1 2" key="1">
    <citation type="submission" date="2022-05" db="EMBL/GenBank/DDBJ databases">
        <authorList>
            <consortium name="Genoscope - CEA"/>
            <person name="William W."/>
        </authorList>
    </citation>
    <scope>NUCLEOTIDE SEQUENCE [LARGE SCALE GENOMIC DNA]</scope>
</reference>
<sequence length="265" mass="29665">MPEMSYIPSGLNPADYYSRKLTRSDAILTAASWGVVQEEFGGPSGHNFDLMALDSNVQHDLKGVPLAHFTPFLTPCSAGVNLLHQDLSICDGITVNAYVFPAFSLVGPLLRFLRSQRATVTFMAPRLSLLPVWWPIINSMPKKKVLIAFKVINISYSSFFLDSRYGSSTTCTSSIVSKCSYPNDNSFKFCQRCGYKRHLQASMTTTSLKAPINWIAIKERKDSLEKRLLSTPKKKALLFNHVLTKSLRDGSENVFALKRYKDPVL</sequence>
<name>A0AAU9XR98_9CNID</name>
<dbReference type="EMBL" id="CALNXJ010000060">
    <property type="protein sequence ID" value="CAH3156240.1"/>
    <property type="molecule type" value="Genomic_DNA"/>
</dbReference>
<organism evidence="1 2">
    <name type="scientific">Pocillopora meandrina</name>
    <dbReference type="NCBI Taxonomy" id="46732"/>
    <lineage>
        <taxon>Eukaryota</taxon>
        <taxon>Metazoa</taxon>
        <taxon>Cnidaria</taxon>
        <taxon>Anthozoa</taxon>
        <taxon>Hexacorallia</taxon>
        <taxon>Scleractinia</taxon>
        <taxon>Astrocoeniina</taxon>
        <taxon>Pocilloporidae</taxon>
        <taxon>Pocillopora</taxon>
    </lineage>
</organism>
<gene>
    <name evidence="1" type="ORF">PMEA_00029412</name>
</gene>
<dbReference type="Proteomes" id="UP001159428">
    <property type="component" value="Unassembled WGS sequence"/>
</dbReference>
<comment type="caution">
    <text evidence="1">The sequence shown here is derived from an EMBL/GenBank/DDBJ whole genome shotgun (WGS) entry which is preliminary data.</text>
</comment>
<protein>
    <submittedName>
        <fullName evidence="1">Uncharacterized protein</fullName>
    </submittedName>
</protein>
<accession>A0AAU9XR98</accession>
<evidence type="ECO:0000313" key="1">
    <source>
        <dbReference type="EMBL" id="CAH3156240.1"/>
    </source>
</evidence>
<dbReference type="AlphaFoldDB" id="A0AAU9XR98"/>